<accession>A0A1Q4K509</accession>
<proteinExistence type="predicted"/>
<protein>
    <submittedName>
        <fullName evidence="1">Uncharacterized protein</fullName>
    </submittedName>
</protein>
<dbReference type="STRING" id="1833.XU06_27225"/>
<gene>
    <name evidence="1" type="ORF">G9444_5907</name>
</gene>
<dbReference type="AlphaFoldDB" id="A0A1Q4K509"/>
<reference evidence="1 2" key="1">
    <citation type="submission" date="2020-03" db="EMBL/GenBank/DDBJ databases">
        <title>Screen low temperature-resistant strains for efficient degradation of petroleum hydrocarbons under the low temperature.</title>
        <authorList>
            <person name="Wang Y."/>
            <person name="Chen J."/>
        </authorList>
    </citation>
    <scope>NUCLEOTIDE SEQUENCE [LARGE SCALE GENOMIC DNA]</scope>
    <source>
        <strain evidence="1 2">KB1</strain>
    </source>
</reference>
<sequence>MERILMNAPTRYQFLIDGEVSDRVKAAFPELSVASAAGGFTSLYGPVADHTAMRSIMARLDSLGLTVAEMRRLPD</sequence>
<evidence type="ECO:0000313" key="2">
    <source>
        <dbReference type="Proteomes" id="UP000502345"/>
    </source>
</evidence>
<dbReference type="Proteomes" id="UP000502345">
    <property type="component" value="Chromosome"/>
</dbReference>
<organism evidence="1 2">
    <name type="scientific">Rhodococcus erythropolis</name>
    <name type="common">Arthrobacter picolinophilus</name>
    <dbReference type="NCBI Taxonomy" id="1833"/>
    <lineage>
        <taxon>Bacteria</taxon>
        <taxon>Bacillati</taxon>
        <taxon>Actinomycetota</taxon>
        <taxon>Actinomycetes</taxon>
        <taxon>Mycobacteriales</taxon>
        <taxon>Nocardiaceae</taxon>
        <taxon>Rhodococcus</taxon>
        <taxon>Rhodococcus erythropolis group</taxon>
    </lineage>
</organism>
<dbReference type="EMBL" id="CP050124">
    <property type="protein sequence ID" value="QIP43150.1"/>
    <property type="molecule type" value="Genomic_DNA"/>
</dbReference>
<evidence type="ECO:0000313" key="1">
    <source>
        <dbReference type="EMBL" id="QIP43150.1"/>
    </source>
</evidence>
<name>A0A1Q4K509_RHOER</name>